<sequence>MPTVTKRSPRIRFEFVAAQKQSTPGGLPALEALAQQFDLWQKIRALPGLDPRTRTSHGYSPELIVAQLIYSFCSGGASLADAERLNDEPLVRQLARVKKFADQTQLGQWLRQQSDTSIAALWNLNAQFVQWVIDRADPARWTYAGRAEAFFDETQIEVFGPSFEGAKINYEGQLALCWQTFWFGPFLVGGELGSPGDVSRALPAMLQTLRPLWRDRACDFLADSGSSSAEPLQAIEQAGFTHWSVSYNQWTTGPERTAAALPRSAWSPATQRRWRDGVEVTGQYAGIRHTVAGSDFTFPLAVARWKKDDEMFWRYAFVAHDPR</sequence>
<comment type="caution">
    <text evidence="1">The sequence shown here is derived from an EMBL/GenBank/DDBJ whole genome shotgun (WGS) entry which is preliminary data.</text>
</comment>
<reference evidence="1 2" key="1">
    <citation type="submission" date="2020-02" db="EMBL/GenBank/DDBJ databases">
        <title>Draft genome sequence of Limisphaera ngatamarikiensis NGM72.4T, a thermophilic Verrucomicrobia grouped in subdivision 3.</title>
        <authorList>
            <person name="Carere C.R."/>
            <person name="Steen J."/>
            <person name="Hugenholtz P."/>
            <person name="Stott M.B."/>
        </authorList>
    </citation>
    <scope>NUCLEOTIDE SEQUENCE [LARGE SCALE GENOMIC DNA]</scope>
    <source>
        <strain evidence="1 2">NGM72.4</strain>
    </source>
</reference>
<name>A0A6M1RQI3_9BACT</name>
<dbReference type="AlphaFoldDB" id="A0A6M1RQI3"/>
<dbReference type="Proteomes" id="UP000477311">
    <property type="component" value="Unassembled WGS sequence"/>
</dbReference>
<evidence type="ECO:0000313" key="2">
    <source>
        <dbReference type="Proteomes" id="UP000477311"/>
    </source>
</evidence>
<dbReference type="EMBL" id="JAAKYA010000076">
    <property type="protein sequence ID" value="NGO39923.1"/>
    <property type="molecule type" value="Genomic_DNA"/>
</dbReference>
<gene>
    <name evidence="1" type="ORF">G4L39_11045</name>
</gene>
<dbReference type="RefSeq" id="WP_165108229.1">
    <property type="nucleotide sequence ID" value="NZ_JAAKYA010000076.1"/>
</dbReference>
<organism evidence="1 2">
    <name type="scientific">Limisphaera ngatamarikiensis</name>
    <dbReference type="NCBI Taxonomy" id="1324935"/>
    <lineage>
        <taxon>Bacteria</taxon>
        <taxon>Pseudomonadati</taxon>
        <taxon>Verrucomicrobiota</taxon>
        <taxon>Verrucomicrobiia</taxon>
        <taxon>Limisphaerales</taxon>
        <taxon>Limisphaeraceae</taxon>
        <taxon>Limisphaera</taxon>
    </lineage>
</organism>
<feature type="non-terminal residue" evidence="1">
    <location>
        <position position="323"/>
    </location>
</feature>
<evidence type="ECO:0008006" key="3">
    <source>
        <dbReference type="Google" id="ProtNLM"/>
    </source>
</evidence>
<protein>
    <recommendedName>
        <fullName evidence="3">Transposase</fullName>
    </recommendedName>
</protein>
<evidence type="ECO:0000313" key="1">
    <source>
        <dbReference type="EMBL" id="NGO39923.1"/>
    </source>
</evidence>
<proteinExistence type="predicted"/>
<accession>A0A6M1RQI3</accession>
<keyword evidence="2" id="KW-1185">Reference proteome</keyword>